<dbReference type="Proteomes" id="UP000826234">
    <property type="component" value="Unassembled WGS sequence"/>
</dbReference>
<reference evidence="1 2" key="1">
    <citation type="journal article" date="2022" name="Gigascience">
        <title>A chromosome-level genome assembly and annotation of the desert horned lizard, Phrynosoma platyrhinos, provides insight into chromosomal rearrangements among reptiles.</title>
        <authorList>
            <person name="Koochekian N."/>
            <person name="Ascanio A."/>
            <person name="Farleigh K."/>
            <person name="Card D.C."/>
            <person name="Schield D.R."/>
            <person name="Castoe T.A."/>
            <person name="Jezkova T."/>
        </authorList>
    </citation>
    <scope>NUCLEOTIDE SEQUENCE [LARGE SCALE GENOMIC DNA]</scope>
    <source>
        <strain evidence="1">NK-2021</strain>
    </source>
</reference>
<protein>
    <recommendedName>
        <fullName evidence="3">Beta-glucosidase</fullName>
    </recommendedName>
</protein>
<proteinExistence type="predicted"/>
<evidence type="ECO:0000313" key="1">
    <source>
        <dbReference type="EMBL" id="KAH0616279.1"/>
    </source>
</evidence>
<dbReference type="Gene3D" id="3.20.20.80">
    <property type="entry name" value="Glycosidases"/>
    <property type="match status" value="1"/>
</dbReference>
<dbReference type="SUPFAM" id="SSF51445">
    <property type="entry name" value="(Trans)glycosidases"/>
    <property type="match status" value="1"/>
</dbReference>
<dbReference type="InterPro" id="IPR017853">
    <property type="entry name" value="GH"/>
</dbReference>
<organism evidence="1 2">
    <name type="scientific">Phrynosoma platyrhinos</name>
    <name type="common">Desert horned lizard</name>
    <dbReference type="NCBI Taxonomy" id="52577"/>
    <lineage>
        <taxon>Eukaryota</taxon>
        <taxon>Metazoa</taxon>
        <taxon>Chordata</taxon>
        <taxon>Craniata</taxon>
        <taxon>Vertebrata</taxon>
        <taxon>Euteleostomi</taxon>
        <taxon>Lepidosauria</taxon>
        <taxon>Squamata</taxon>
        <taxon>Bifurcata</taxon>
        <taxon>Unidentata</taxon>
        <taxon>Episquamata</taxon>
        <taxon>Toxicofera</taxon>
        <taxon>Iguania</taxon>
        <taxon>Phrynosomatidae</taxon>
        <taxon>Phrynosomatinae</taxon>
        <taxon>Phrynosoma</taxon>
    </lineage>
</organism>
<sequence length="70" mass="7388">MALGSAAAINTILTSPVTCNWDPESASFPGQFAWGAATAAYQIEGISFCFYLSSVREEGAAEQKNLLQNA</sequence>
<evidence type="ECO:0000313" key="2">
    <source>
        <dbReference type="Proteomes" id="UP000826234"/>
    </source>
</evidence>
<accession>A0ABQ7SG29</accession>
<evidence type="ECO:0008006" key="3">
    <source>
        <dbReference type="Google" id="ProtNLM"/>
    </source>
</evidence>
<dbReference type="EMBL" id="JAIPUX010005290">
    <property type="protein sequence ID" value="KAH0616279.1"/>
    <property type="molecule type" value="Genomic_DNA"/>
</dbReference>
<comment type="caution">
    <text evidence="1">The sequence shown here is derived from an EMBL/GenBank/DDBJ whole genome shotgun (WGS) entry which is preliminary data.</text>
</comment>
<name>A0ABQ7SG29_PHRPL</name>
<gene>
    <name evidence="1" type="ORF">JD844_027284</name>
</gene>
<keyword evidence="2" id="KW-1185">Reference proteome</keyword>